<feature type="signal peptide" evidence="1">
    <location>
        <begin position="1"/>
        <end position="22"/>
    </location>
</feature>
<dbReference type="EMBL" id="JBGFUD010014510">
    <property type="protein sequence ID" value="MFH4983939.1"/>
    <property type="molecule type" value="Genomic_DNA"/>
</dbReference>
<comment type="caution">
    <text evidence="2">The sequence shown here is derived from an EMBL/GenBank/DDBJ whole genome shotgun (WGS) entry which is preliminary data.</text>
</comment>
<protein>
    <submittedName>
        <fullName evidence="2">Uncharacterized protein</fullName>
    </submittedName>
</protein>
<name>A0ABD6EVE9_9BILA</name>
<evidence type="ECO:0000256" key="1">
    <source>
        <dbReference type="SAM" id="SignalP"/>
    </source>
</evidence>
<evidence type="ECO:0000313" key="2">
    <source>
        <dbReference type="EMBL" id="MFH4983939.1"/>
    </source>
</evidence>
<dbReference type="AlphaFoldDB" id="A0ABD6EVE9"/>
<proteinExistence type="predicted"/>
<feature type="chain" id="PRO_5044821510" evidence="1">
    <location>
        <begin position="23"/>
        <end position="71"/>
    </location>
</feature>
<dbReference type="Proteomes" id="UP001608902">
    <property type="component" value="Unassembled WGS sequence"/>
</dbReference>
<organism evidence="2 3">
    <name type="scientific">Gnathostoma spinigerum</name>
    <dbReference type="NCBI Taxonomy" id="75299"/>
    <lineage>
        <taxon>Eukaryota</taxon>
        <taxon>Metazoa</taxon>
        <taxon>Ecdysozoa</taxon>
        <taxon>Nematoda</taxon>
        <taxon>Chromadorea</taxon>
        <taxon>Rhabditida</taxon>
        <taxon>Spirurina</taxon>
        <taxon>Gnathostomatomorpha</taxon>
        <taxon>Gnathostomatoidea</taxon>
        <taxon>Gnathostomatidae</taxon>
        <taxon>Gnathostoma</taxon>
    </lineage>
</organism>
<keyword evidence="3" id="KW-1185">Reference proteome</keyword>
<gene>
    <name evidence="2" type="ORF">AB6A40_010648</name>
</gene>
<sequence length="71" mass="7684">MRFLLTTTVIFILFSSLMTVGGSPIAGGFSAVAPFLCLYHGMYCCCSIVKSELVASCGNDMNSLRCRDHLL</sequence>
<evidence type="ECO:0000313" key="3">
    <source>
        <dbReference type="Proteomes" id="UP001608902"/>
    </source>
</evidence>
<reference evidence="2 3" key="1">
    <citation type="submission" date="2024-08" db="EMBL/GenBank/DDBJ databases">
        <title>Gnathostoma spinigerum genome.</title>
        <authorList>
            <person name="Gonzalez-Bertolin B."/>
            <person name="Monzon S."/>
            <person name="Zaballos A."/>
            <person name="Jimenez P."/>
            <person name="Dekumyoy P."/>
            <person name="Varona S."/>
            <person name="Cuesta I."/>
            <person name="Sumanam S."/>
            <person name="Adisakwattana P."/>
            <person name="Gasser R.B."/>
            <person name="Hernandez-Gonzalez A."/>
            <person name="Young N.D."/>
            <person name="Perteguer M.J."/>
        </authorList>
    </citation>
    <scope>NUCLEOTIDE SEQUENCE [LARGE SCALE GENOMIC DNA]</scope>
    <source>
        <strain evidence="2">AL3</strain>
        <tissue evidence="2">Liver</tissue>
    </source>
</reference>
<keyword evidence="1" id="KW-0732">Signal</keyword>
<accession>A0ABD6EVE9</accession>